<dbReference type="PROSITE" id="PS50041">
    <property type="entry name" value="C_TYPE_LECTIN_2"/>
    <property type="match status" value="1"/>
</dbReference>
<dbReference type="InterPro" id="IPR023415">
    <property type="entry name" value="LDLR_class-A_CS"/>
</dbReference>
<keyword evidence="4 15" id="KW-0420">Kringle</keyword>
<dbReference type="InterPro" id="IPR043504">
    <property type="entry name" value="Peptidase_S1_PA_chymotrypsin"/>
</dbReference>
<dbReference type="InterPro" id="IPR000001">
    <property type="entry name" value="Kringle"/>
</dbReference>
<dbReference type="PRINTS" id="PR00018">
    <property type="entry name" value="KRINGLE"/>
</dbReference>
<dbReference type="CDD" id="cd00037">
    <property type="entry name" value="CLECT"/>
    <property type="match status" value="1"/>
</dbReference>
<evidence type="ECO:0000256" key="4">
    <source>
        <dbReference type="ARBA" id="ARBA00022572"/>
    </source>
</evidence>
<dbReference type="InterPro" id="IPR050127">
    <property type="entry name" value="Serine_Proteases_S1"/>
</dbReference>
<dbReference type="InterPro" id="IPR001254">
    <property type="entry name" value="Trypsin_dom"/>
</dbReference>
<dbReference type="Pfam" id="PF00057">
    <property type="entry name" value="Ldl_recept_a"/>
    <property type="match status" value="2"/>
</dbReference>
<dbReference type="GO" id="GO:0004252">
    <property type="term" value="F:serine-type endopeptidase activity"/>
    <property type="evidence" value="ECO:0007669"/>
    <property type="project" value="InterPro"/>
</dbReference>
<evidence type="ECO:0000259" key="22">
    <source>
        <dbReference type="PROSITE" id="PS50948"/>
    </source>
</evidence>
<feature type="disulfide bond" evidence="16">
    <location>
        <begin position="594"/>
        <end position="612"/>
    </location>
</feature>
<feature type="disulfide bond" evidence="17">
    <location>
        <begin position="62"/>
        <end position="126"/>
    </location>
</feature>
<evidence type="ECO:0000259" key="19">
    <source>
        <dbReference type="PROSITE" id="PS50070"/>
    </source>
</evidence>
<dbReference type="OrthoDB" id="10012881at2759"/>
<dbReference type="SUPFAM" id="SSF57414">
    <property type="entry name" value="Hairpin loop containing domain-like"/>
    <property type="match status" value="1"/>
</dbReference>
<dbReference type="EMBL" id="UZAM01007712">
    <property type="protein sequence ID" value="VDP00942.1"/>
    <property type="molecule type" value="Genomic_DNA"/>
</dbReference>
<dbReference type="Gene3D" id="2.40.10.10">
    <property type="entry name" value="Trypsin-like serine proteases"/>
    <property type="match status" value="1"/>
</dbReference>
<evidence type="ECO:0000313" key="24">
    <source>
        <dbReference type="Proteomes" id="UP000270296"/>
    </source>
</evidence>
<evidence type="ECO:0000256" key="10">
    <source>
        <dbReference type="ARBA" id="ARBA00022825"/>
    </source>
</evidence>
<feature type="domain" description="C-type lectin" evidence="18">
    <location>
        <begin position="152"/>
        <end position="260"/>
    </location>
</feature>
<keyword evidence="11" id="KW-1133">Transmembrane helix</keyword>
<dbReference type="InterPro" id="IPR009003">
    <property type="entry name" value="Peptidase_S1_PA"/>
</dbReference>
<dbReference type="SMART" id="SM00130">
    <property type="entry name" value="KR"/>
    <property type="match status" value="1"/>
</dbReference>
<feature type="disulfide bond" evidence="16">
    <location>
        <begin position="376"/>
        <end position="391"/>
    </location>
</feature>
<dbReference type="PROSITE" id="PS50240">
    <property type="entry name" value="TRYPSIN_DOM"/>
    <property type="match status" value="1"/>
</dbReference>
<evidence type="ECO:0000256" key="7">
    <source>
        <dbReference type="ARBA" id="ARBA00022729"/>
    </source>
</evidence>
<dbReference type="InterPro" id="IPR038178">
    <property type="entry name" value="Kringle_sf"/>
</dbReference>
<dbReference type="Gene3D" id="3.10.250.10">
    <property type="entry name" value="SRCR-like domain"/>
    <property type="match status" value="3"/>
</dbReference>
<keyword evidence="5" id="KW-0645">Protease</keyword>
<dbReference type="SUPFAM" id="SSF56487">
    <property type="entry name" value="SRCR-like"/>
    <property type="match status" value="3"/>
</dbReference>
<dbReference type="Pfam" id="PF00089">
    <property type="entry name" value="Trypsin"/>
    <property type="match status" value="1"/>
</dbReference>
<evidence type="ECO:0000256" key="17">
    <source>
        <dbReference type="PROSITE-ProRule" id="PRU00196"/>
    </source>
</evidence>
<dbReference type="InterPro" id="IPR033116">
    <property type="entry name" value="TRYPSIN_SER"/>
</dbReference>
<dbReference type="PROSITE" id="PS00021">
    <property type="entry name" value="KRINGLE_1"/>
    <property type="match status" value="1"/>
</dbReference>
<evidence type="ECO:0000256" key="2">
    <source>
        <dbReference type="ARBA" id="ARBA00004613"/>
    </source>
</evidence>
<dbReference type="InterPro" id="IPR002172">
    <property type="entry name" value="LDrepeatLR_classA_rpt"/>
</dbReference>
<dbReference type="Pfam" id="PF00024">
    <property type="entry name" value="PAN_1"/>
    <property type="match status" value="1"/>
</dbReference>
<evidence type="ECO:0000256" key="14">
    <source>
        <dbReference type="ARBA" id="ARBA00023180"/>
    </source>
</evidence>
<dbReference type="PANTHER" id="PTHR24264:SF54">
    <property type="entry name" value="PEPTIDASE S1 DOMAIN-CONTAINING PROTEIN"/>
    <property type="match status" value="1"/>
</dbReference>
<dbReference type="InterPro" id="IPR003609">
    <property type="entry name" value="Pan_app"/>
</dbReference>
<dbReference type="GO" id="GO:0006508">
    <property type="term" value="P:proteolysis"/>
    <property type="evidence" value="ECO:0007669"/>
    <property type="project" value="UniProtKB-KW"/>
</dbReference>
<dbReference type="InterPro" id="IPR036055">
    <property type="entry name" value="LDL_receptor-like_sf"/>
</dbReference>
<reference evidence="23 24" key="1">
    <citation type="submission" date="2018-11" db="EMBL/GenBank/DDBJ databases">
        <authorList>
            <consortium name="Pathogen Informatics"/>
        </authorList>
    </citation>
    <scope>NUCLEOTIDE SEQUENCE [LARGE SCALE GENOMIC DNA]</scope>
</reference>
<dbReference type="PROSITE" id="PS00135">
    <property type="entry name" value="TRYPSIN_SER"/>
    <property type="match status" value="1"/>
</dbReference>
<feature type="domain" description="SRCR" evidence="21">
    <location>
        <begin position="484"/>
        <end position="581"/>
    </location>
</feature>
<dbReference type="PROSITE" id="PS01209">
    <property type="entry name" value="LDLRA_1"/>
    <property type="match status" value="1"/>
</dbReference>
<comment type="caution">
    <text evidence="17">Lacks conserved residue(s) required for the propagation of feature annotation.</text>
</comment>
<comment type="subcellular location">
    <subcellularLocation>
        <location evidence="1">Membrane</location>
        <topology evidence="1">Single-pass membrane protein</topology>
    </subcellularLocation>
    <subcellularLocation>
        <location evidence="2">Secreted</location>
    </subcellularLocation>
</comment>
<evidence type="ECO:0000256" key="16">
    <source>
        <dbReference type="PROSITE-ProRule" id="PRU00124"/>
    </source>
</evidence>
<keyword evidence="9" id="KW-0378">Hydrolase</keyword>
<proteinExistence type="predicted"/>
<dbReference type="PROSITE" id="PS50287">
    <property type="entry name" value="SRCR_2"/>
    <property type="match status" value="3"/>
</dbReference>
<sequence>MFQSRSDSQVKLGVNEIPNPLLQARNARNNGSGQILRLSGTNRGVGEGRVEVEYGGKWGLVCKDDFDMKDANVICRQLGFERGATAITPGSRYGPARNEHFNLHNLNCEGEETNVFYCRRSLHGACHSVGDSVGVKCRINYPSRCQANGVMYNNKCYYFYETPEASRLRLVLDVARPWLILERTVRPKNTWFIGGEKVNGEWRWRTNKELKGSSFSKWNIRAVFSRSHDCLALLRLNKLDSNYFYWTAVNCRRRLPYICETSAVDVGCVTGNGVDYTGSASTSESGATCVRWDSPPILRLTRKYGKTLTENFCRNPDSSARPWCFVGINRRQPCDIPDCKVSSSVDKRPAVAFKGCEPTEIQCGDLHLCVSHQFVCDYEKDCPNNFDEKNCPNWVERFTAAGNQVLTSYSEILTFIPNVQNCAKRCWESTRFDCASFSYKANEKTCLLSNVDRSTGATFDPDAIGEYYEKLNAKPEAHEDKFDVRLVDGKFKWEGKIEVFHGGKWGSVCDDGWNINAASVVCRQLGYPQALRTWIGQPSEPVYMMDDIKCTGKERYLNECAFGGWMKSNCGPNEAAGIQCALKEQNCYPKQFKCENDHCIDFKWICDGEDDCGDASDEIASKCNQSAQIRLADGPNPNTGRVEVYFYDMWGTVCDKGFTVKDAKVICRMMGKGGNPQVFPGGQYPGGNGPIWLTGIRCNGGCGQRFFAENPKEPNKAYLARVVGGFEAKHGAYPWTAAIQLKPDRHHCGASIITHYHLVCAAHCFENEPDMNMYKVIVGDWDSQAQDGTEQTFDVEYVSFVSGYQNILKNDISVVKLKPKDGHGIEFTKYVQPICLPDKSVEYTPGMKCLIDGWGTMGREYPRRLQAATIPILDDKTCRAPDVYGKIMSDTAICAGYMEGHVDSCQGDSGGPLACLINGRYTLMGVISWGDGCGNRNRPGVYTKVKDFVEWIQNQLM</sequence>
<evidence type="ECO:0000256" key="11">
    <source>
        <dbReference type="ARBA" id="ARBA00022989"/>
    </source>
</evidence>
<keyword evidence="6" id="KW-0812">Transmembrane</keyword>
<dbReference type="FunFam" id="3.10.250.10:FF:000016">
    <property type="entry name" value="Scavenger receptor cysteine-rich protein type 12"/>
    <property type="match status" value="2"/>
</dbReference>
<evidence type="ECO:0000256" key="1">
    <source>
        <dbReference type="ARBA" id="ARBA00004167"/>
    </source>
</evidence>
<dbReference type="GO" id="GO:0016020">
    <property type="term" value="C:membrane"/>
    <property type="evidence" value="ECO:0007669"/>
    <property type="project" value="UniProtKB-SubCell"/>
</dbReference>
<dbReference type="Gene3D" id="4.10.400.10">
    <property type="entry name" value="Low-density Lipoprotein Receptor"/>
    <property type="match status" value="2"/>
</dbReference>
<dbReference type="InterPro" id="IPR001304">
    <property type="entry name" value="C-type_lectin-like"/>
</dbReference>
<dbReference type="SMART" id="SM00192">
    <property type="entry name" value="LDLa"/>
    <property type="match status" value="2"/>
</dbReference>
<dbReference type="PANTHER" id="PTHR24264">
    <property type="entry name" value="TRYPSIN-RELATED"/>
    <property type="match status" value="1"/>
</dbReference>
<feature type="disulfide bond" evidence="17">
    <location>
        <begin position="550"/>
        <end position="560"/>
    </location>
</feature>
<dbReference type="Gene3D" id="3.50.4.10">
    <property type="entry name" value="Hepatocyte Growth Factor"/>
    <property type="match status" value="1"/>
</dbReference>
<dbReference type="SMART" id="SM00473">
    <property type="entry name" value="PAN_AP"/>
    <property type="match status" value="1"/>
</dbReference>
<dbReference type="PROSITE" id="PS50070">
    <property type="entry name" value="KRINGLE_2"/>
    <property type="match status" value="1"/>
</dbReference>
<evidence type="ECO:0000256" key="6">
    <source>
        <dbReference type="ARBA" id="ARBA00022692"/>
    </source>
</evidence>
<feature type="domain" description="SRCR" evidence="21">
    <location>
        <begin position="629"/>
        <end position="700"/>
    </location>
</feature>
<dbReference type="PRINTS" id="PR00258">
    <property type="entry name" value="SPERACTRCPTR"/>
</dbReference>
<gene>
    <name evidence="23" type="ORF">SBAD_LOCUS3372</name>
</gene>
<dbReference type="Proteomes" id="UP000270296">
    <property type="component" value="Unassembled WGS sequence"/>
</dbReference>
<dbReference type="PROSITE" id="PS50948">
    <property type="entry name" value="PAN"/>
    <property type="match status" value="1"/>
</dbReference>
<evidence type="ECO:0000256" key="3">
    <source>
        <dbReference type="ARBA" id="ARBA00022525"/>
    </source>
</evidence>
<evidence type="ECO:0000256" key="8">
    <source>
        <dbReference type="ARBA" id="ARBA00022737"/>
    </source>
</evidence>
<feature type="domain" description="Peptidase S1" evidence="20">
    <location>
        <begin position="722"/>
        <end position="957"/>
    </location>
</feature>
<dbReference type="SMART" id="SM00202">
    <property type="entry name" value="SR"/>
    <property type="match status" value="3"/>
</dbReference>
<dbReference type="PROSITE" id="PS50068">
    <property type="entry name" value="LDLRA_2"/>
    <property type="match status" value="2"/>
</dbReference>
<keyword evidence="10" id="KW-0720">Serine protease</keyword>
<dbReference type="GO" id="GO:0005615">
    <property type="term" value="C:extracellular space"/>
    <property type="evidence" value="ECO:0007669"/>
    <property type="project" value="TreeGrafter"/>
</dbReference>
<keyword evidence="7" id="KW-0732">Signal</keyword>
<evidence type="ECO:0008006" key="25">
    <source>
        <dbReference type="Google" id="ProtNLM"/>
    </source>
</evidence>
<dbReference type="Pfam" id="PF00051">
    <property type="entry name" value="Kringle"/>
    <property type="match status" value="1"/>
</dbReference>
<evidence type="ECO:0000256" key="9">
    <source>
        <dbReference type="ARBA" id="ARBA00022801"/>
    </source>
</evidence>
<evidence type="ECO:0000313" key="23">
    <source>
        <dbReference type="EMBL" id="VDP00942.1"/>
    </source>
</evidence>
<keyword evidence="24" id="KW-1185">Reference proteome</keyword>
<evidence type="ECO:0000256" key="12">
    <source>
        <dbReference type="ARBA" id="ARBA00023136"/>
    </source>
</evidence>
<dbReference type="FunFam" id="3.10.250.10:FF:000001">
    <property type="entry name" value="Lysyl oxidase 4 isoform X1"/>
    <property type="match status" value="1"/>
</dbReference>
<dbReference type="PROSITE" id="PS00420">
    <property type="entry name" value="SRCR_1"/>
    <property type="match status" value="3"/>
</dbReference>
<keyword evidence="14" id="KW-0325">Glycoprotein</keyword>
<dbReference type="CDD" id="cd00190">
    <property type="entry name" value="Tryp_SPc"/>
    <property type="match status" value="1"/>
</dbReference>
<dbReference type="InterPro" id="IPR018056">
    <property type="entry name" value="Kringle_CS"/>
</dbReference>
<dbReference type="Gene3D" id="2.40.20.10">
    <property type="entry name" value="Plasminogen Kringle 4"/>
    <property type="match status" value="1"/>
</dbReference>
<feature type="domain" description="SRCR" evidence="21">
    <location>
        <begin position="36"/>
        <end position="138"/>
    </location>
</feature>
<dbReference type="SUPFAM" id="SSF56436">
    <property type="entry name" value="C-type lectin-like"/>
    <property type="match status" value="1"/>
</dbReference>
<feature type="domain" description="Apple" evidence="22">
    <location>
        <begin position="391"/>
        <end position="472"/>
    </location>
</feature>
<dbReference type="Pfam" id="PF00530">
    <property type="entry name" value="SRCR"/>
    <property type="match status" value="3"/>
</dbReference>
<dbReference type="Gene3D" id="3.10.100.10">
    <property type="entry name" value="Mannose-Binding Protein A, subunit A"/>
    <property type="match status" value="1"/>
</dbReference>
<evidence type="ECO:0000256" key="13">
    <source>
        <dbReference type="ARBA" id="ARBA00023157"/>
    </source>
</evidence>
<dbReference type="InterPro" id="IPR016187">
    <property type="entry name" value="CTDL_fold"/>
</dbReference>
<dbReference type="Pfam" id="PF00059">
    <property type="entry name" value="Lectin_C"/>
    <property type="match status" value="1"/>
</dbReference>
<dbReference type="InterPro" id="IPR013806">
    <property type="entry name" value="Kringle-like"/>
</dbReference>
<organism evidence="23 24">
    <name type="scientific">Soboliphyme baturini</name>
    <dbReference type="NCBI Taxonomy" id="241478"/>
    <lineage>
        <taxon>Eukaryota</taxon>
        <taxon>Metazoa</taxon>
        <taxon>Ecdysozoa</taxon>
        <taxon>Nematoda</taxon>
        <taxon>Enoplea</taxon>
        <taxon>Dorylaimia</taxon>
        <taxon>Dioctophymatida</taxon>
        <taxon>Dioctophymatoidea</taxon>
        <taxon>Soboliphymatidae</taxon>
        <taxon>Soboliphyme</taxon>
    </lineage>
</organism>
<dbReference type="CDD" id="cd01099">
    <property type="entry name" value="PAN_AP_HGF"/>
    <property type="match status" value="1"/>
</dbReference>
<dbReference type="SUPFAM" id="SSF50494">
    <property type="entry name" value="Trypsin-like serine proteases"/>
    <property type="match status" value="1"/>
</dbReference>
<dbReference type="AlphaFoldDB" id="A0A3P7ZKR8"/>
<protein>
    <recommendedName>
        <fullName evidence="25">Neurotrypsin</fullName>
    </recommendedName>
</protein>
<dbReference type="SMART" id="SM00020">
    <property type="entry name" value="Tryp_SPc"/>
    <property type="match status" value="1"/>
</dbReference>
<evidence type="ECO:0000259" key="18">
    <source>
        <dbReference type="PROSITE" id="PS50041"/>
    </source>
</evidence>
<feature type="disulfide bond" evidence="17">
    <location>
        <begin position="108"/>
        <end position="118"/>
    </location>
</feature>
<dbReference type="CDD" id="cd00112">
    <property type="entry name" value="LDLa"/>
    <property type="match status" value="2"/>
</dbReference>
<dbReference type="SUPFAM" id="SSF57440">
    <property type="entry name" value="Kringle-like"/>
    <property type="match status" value="1"/>
</dbReference>
<dbReference type="CDD" id="cd00108">
    <property type="entry name" value="KR"/>
    <property type="match status" value="1"/>
</dbReference>
<feature type="disulfide bond" evidence="16">
    <location>
        <begin position="587"/>
        <end position="599"/>
    </location>
</feature>
<dbReference type="PRINTS" id="PR00261">
    <property type="entry name" value="LDLRECEPTOR"/>
</dbReference>
<evidence type="ECO:0000259" key="20">
    <source>
        <dbReference type="PROSITE" id="PS50240"/>
    </source>
</evidence>
<keyword evidence="3" id="KW-0964">Secreted</keyword>
<dbReference type="SUPFAM" id="SSF57424">
    <property type="entry name" value="LDL receptor-like module"/>
    <property type="match status" value="2"/>
</dbReference>
<dbReference type="InterPro" id="IPR036772">
    <property type="entry name" value="SRCR-like_dom_sf"/>
</dbReference>
<keyword evidence="12" id="KW-0472">Membrane</keyword>
<keyword evidence="13 17" id="KW-1015">Disulfide bond</keyword>
<keyword evidence="8" id="KW-0677">Repeat</keyword>
<dbReference type="InterPro" id="IPR016186">
    <property type="entry name" value="C-type_lectin-like/link_sf"/>
</dbReference>
<evidence type="ECO:0000256" key="15">
    <source>
        <dbReference type="PROSITE-ProRule" id="PRU00121"/>
    </source>
</evidence>
<name>A0A3P7ZKR8_9BILA</name>
<dbReference type="InterPro" id="IPR001190">
    <property type="entry name" value="SRCR"/>
</dbReference>
<dbReference type="FunFam" id="2.40.10.10:FF:000003">
    <property type="entry name" value="Transmembrane serine protease 3"/>
    <property type="match status" value="1"/>
</dbReference>
<feature type="domain" description="Kringle" evidence="19">
    <location>
        <begin position="267"/>
        <end position="339"/>
    </location>
</feature>
<evidence type="ECO:0000256" key="5">
    <source>
        <dbReference type="ARBA" id="ARBA00022670"/>
    </source>
</evidence>
<evidence type="ECO:0000259" key="21">
    <source>
        <dbReference type="PROSITE" id="PS50287"/>
    </source>
</evidence>
<accession>A0A3P7ZKR8</accession>